<evidence type="ECO:0000256" key="4">
    <source>
        <dbReference type="ARBA" id="ARBA00012102"/>
    </source>
</evidence>
<dbReference type="EMBL" id="BTGC01000008">
    <property type="protein sequence ID" value="GMM52031.1"/>
    <property type="molecule type" value="Genomic_DNA"/>
</dbReference>
<reference evidence="12 13" key="1">
    <citation type="journal article" date="2023" name="Elife">
        <title>Identification of key yeast species and microbe-microbe interactions impacting larval growth of Drosophila in the wild.</title>
        <authorList>
            <person name="Mure A."/>
            <person name="Sugiura Y."/>
            <person name="Maeda R."/>
            <person name="Honda K."/>
            <person name="Sakurai N."/>
            <person name="Takahashi Y."/>
            <person name="Watada M."/>
            <person name="Katoh T."/>
            <person name="Gotoh A."/>
            <person name="Gotoh Y."/>
            <person name="Taniguchi I."/>
            <person name="Nakamura K."/>
            <person name="Hayashi T."/>
            <person name="Katayama T."/>
            <person name="Uemura T."/>
            <person name="Hattori Y."/>
        </authorList>
    </citation>
    <scope>NUCLEOTIDE SEQUENCE [LARGE SCALE GENOMIC DNA]</scope>
    <source>
        <strain evidence="12 13">SB-73</strain>
    </source>
</reference>
<evidence type="ECO:0000256" key="5">
    <source>
        <dbReference type="ARBA" id="ARBA00022490"/>
    </source>
</evidence>
<protein>
    <recommendedName>
        <fullName evidence="4">pantothenate kinase</fullName>
        <ecNumber evidence="4">2.7.1.33</ecNumber>
    </recommendedName>
</protein>
<dbReference type="Pfam" id="PF03630">
    <property type="entry name" value="Fumble"/>
    <property type="match status" value="1"/>
</dbReference>
<evidence type="ECO:0000256" key="7">
    <source>
        <dbReference type="ARBA" id="ARBA00022741"/>
    </source>
</evidence>
<dbReference type="AlphaFoldDB" id="A0AAV5RN04"/>
<dbReference type="InterPro" id="IPR043129">
    <property type="entry name" value="ATPase_NBD"/>
</dbReference>
<keyword evidence="7" id="KW-0547">Nucleotide-binding</keyword>
<keyword evidence="5" id="KW-0963">Cytoplasm</keyword>
<proteinExistence type="inferred from homology"/>
<dbReference type="GO" id="GO:0004594">
    <property type="term" value="F:pantothenate kinase activity"/>
    <property type="evidence" value="ECO:0007669"/>
    <property type="project" value="UniProtKB-EC"/>
</dbReference>
<dbReference type="EC" id="2.7.1.33" evidence="4"/>
<dbReference type="PANTHER" id="PTHR12280">
    <property type="entry name" value="PANTOTHENATE KINASE"/>
    <property type="match status" value="1"/>
</dbReference>
<gene>
    <name evidence="12" type="ORF">DASB73_029940</name>
</gene>
<evidence type="ECO:0000256" key="8">
    <source>
        <dbReference type="ARBA" id="ARBA00022777"/>
    </source>
</evidence>
<dbReference type="InterPro" id="IPR004567">
    <property type="entry name" value="Type_II_PanK"/>
</dbReference>
<evidence type="ECO:0000256" key="3">
    <source>
        <dbReference type="ARBA" id="ARBA00005225"/>
    </source>
</evidence>
<comment type="similarity">
    <text evidence="11">Belongs to the type II pantothenate kinase family.</text>
</comment>
<evidence type="ECO:0000256" key="1">
    <source>
        <dbReference type="ARBA" id="ARBA00001206"/>
    </source>
</evidence>
<evidence type="ECO:0000313" key="12">
    <source>
        <dbReference type="EMBL" id="GMM52031.1"/>
    </source>
</evidence>
<comment type="pathway">
    <text evidence="3">Cofactor biosynthesis; coenzyme A biosynthesis; CoA from (R)-pantothenate: step 1/5.</text>
</comment>
<name>A0AAV5RN04_STABA</name>
<evidence type="ECO:0000313" key="13">
    <source>
        <dbReference type="Proteomes" id="UP001362899"/>
    </source>
</evidence>
<dbReference type="GO" id="GO:0005829">
    <property type="term" value="C:cytosol"/>
    <property type="evidence" value="ECO:0007669"/>
    <property type="project" value="TreeGrafter"/>
</dbReference>
<dbReference type="PANTHER" id="PTHR12280:SF20">
    <property type="entry name" value="4'-PHOSPHOPANTETHEINE PHOSPHATASE"/>
    <property type="match status" value="1"/>
</dbReference>
<keyword evidence="6" id="KW-0808">Transferase</keyword>
<keyword evidence="9" id="KW-0067">ATP-binding</keyword>
<keyword evidence="10" id="KW-0173">Coenzyme A biosynthesis</keyword>
<evidence type="ECO:0000256" key="2">
    <source>
        <dbReference type="ARBA" id="ARBA00004496"/>
    </source>
</evidence>
<dbReference type="GO" id="GO:0005524">
    <property type="term" value="F:ATP binding"/>
    <property type="evidence" value="ECO:0007669"/>
    <property type="project" value="UniProtKB-KW"/>
</dbReference>
<dbReference type="FunFam" id="3.30.420.40:FF:000025">
    <property type="entry name" value="pantothenate kinase 2, mitochondrial"/>
    <property type="match status" value="1"/>
</dbReference>
<comment type="caution">
    <text evidence="12">The sequence shown here is derived from an EMBL/GenBank/DDBJ whole genome shotgun (WGS) entry which is preliminary data.</text>
</comment>
<keyword evidence="13" id="KW-1185">Reference proteome</keyword>
<accession>A0AAV5RN04</accession>
<dbReference type="GO" id="GO:0005634">
    <property type="term" value="C:nucleus"/>
    <property type="evidence" value="ECO:0007669"/>
    <property type="project" value="TreeGrafter"/>
</dbReference>
<evidence type="ECO:0000256" key="9">
    <source>
        <dbReference type="ARBA" id="ARBA00022840"/>
    </source>
</evidence>
<comment type="subcellular location">
    <subcellularLocation>
        <location evidence="2">Cytoplasm</location>
    </subcellularLocation>
</comment>
<dbReference type="Gene3D" id="3.30.420.510">
    <property type="match status" value="1"/>
</dbReference>
<dbReference type="Proteomes" id="UP001362899">
    <property type="component" value="Unassembled WGS sequence"/>
</dbReference>
<dbReference type="Gene3D" id="3.30.420.40">
    <property type="match status" value="1"/>
</dbReference>
<dbReference type="NCBIfam" id="TIGR00555">
    <property type="entry name" value="panK_eukar"/>
    <property type="match status" value="1"/>
</dbReference>
<organism evidence="12 13">
    <name type="scientific">Starmerella bacillaris</name>
    <name type="common">Yeast</name>
    <name type="synonym">Candida zemplinina</name>
    <dbReference type="NCBI Taxonomy" id="1247836"/>
    <lineage>
        <taxon>Eukaryota</taxon>
        <taxon>Fungi</taxon>
        <taxon>Dikarya</taxon>
        <taxon>Ascomycota</taxon>
        <taxon>Saccharomycotina</taxon>
        <taxon>Dipodascomycetes</taxon>
        <taxon>Dipodascales</taxon>
        <taxon>Trichomonascaceae</taxon>
        <taxon>Starmerella</taxon>
    </lineage>
</organism>
<sequence>MENAHIENARAAHVDVQNRSLAIYLPSEKTRVNRIGIDIGGSLAKCVYFKDQALRFASVETEKLDSFLDILKPLVCDGCTKLFATGGGAFKYNEHVVNELKVASCSRIDEIEALIIGATFLMTQVPQEVFVWDNSVPERDPMVPIELPVGVADSYPYMLVNIGSGVGFIRVDGPDKFERIGGTALGGGTLWGLLSLLTPAKNFDEMLQMANEGNHHNLDMLVGDIYGSGYPRMGLSATTTASFFAKAFKQGGETQFAPSDISRSLLIAISYNIAQLAYLHAHYHNIERIYFAGSYIRGHSQTIETISNGIKYWSKGEKTAFFFRHEGYLGAVGAFLSHPSKSVSHS</sequence>
<evidence type="ECO:0000256" key="10">
    <source>
        <dbReference type="ARBA" id="ARBA00022993"/>
    </source>
</evidence>
<evidence type="ECO:0000256" key="11">
    <source>
        <dbReference type="ARBA" id="ARBA00060870"/>
    </source>
</evidence>
<comment type="catalytic activity">
    <reaction evidence="1">
        <text>(R)-pantothenate + ATP = (R)-4'-phosphopantothenate + ADP + H(+)</text>
        <dbReference type="Rhea" id="RHEA:16373"/>
        <dbReference type="ChEBI" id="CHEBI:10986"/>
        <dbReference type="ChEBI" id="CHEBI:15378"/>
        <dbReference type="ChEBI" id="CHEBI:29032"/>
        <dbReference type="ChEBI" id="CHEBI:30616"/>
        <dbReference type="ChEBI" id="CHEBI:456216"/>
        <dbReference type="EC" id="2.7.1.33"/>
    </reaction>
</comment>
<dbReference type="SUPFAM" id="SSF53067">
    <property type="entry name" value="Actin-like ATPase domain"/>
    <property type="match status" value="2"/>
</dbReference>
<evidence type="ECO:0000256" key="6">
    <source>
        <dbReference type="ARBA" id="ARBA00022679"/>
    </source>
</evidence>
<dbReference type="GO" id="GO:0015937">
    <property type="term" value="P:coenzyme A biosynthetic process"/>
    <property type="evidence" value="ECO:0007669"/>
    <property type="project" value="UniProtKB-KW"/>
</dbReference>
<keyword evidence="8 12" id="KW-0418">Kinase</keyword>